<dbReference type="Gene3D" id="3.40.50.150">
    <property type="entry name" value="Vaccinia Virus protein VP39"/>
    <property type="match status" value="1"/>
</dbReference>
<dbReference type="PANTHER" id="PTHR43861:SF3">
    <property type="entry name" value="PUTATIVE (AFU_ORTHOLOGUE AFUA_2G14390)-RELATED"/>
    <property type="match status" value="1"/>
</dbReference>
<dbReference type="InterPro" id="IPR029063">
    <property type="entry name" value="SAM-dependent_MTases_sf"/>
</dbReference>
<keyword evidence="4" id="KW-1185">Reference proteome</keyword>
<dbReference type="GO" id="GO:0008168">
    <property type="term" value="F:methyltransferase activity"/>
    <property type="evidence" value="ECO:0007669"/>
    <property type="project" value="UniProtKB-KW"/>
</dbReference>
<proteinExistence type="predicted"/>
<organism evidence="3 4">
    <name type="scientific">Roseovarius litoreus</name>
    <dbReference type="NCBI Taxonomy" id="1155722"/>
    <lineage>
        <taxon>Bacteria</taxon>
        <taxon>Pseudomonadati</taxon>
        <taxon>Pseudomonadota</taxon>
        <taxon>Alphaproteobacteria</taxon>
        <taxon>Rhodobacterales</taxon>
        <taxon>Roseobacteraceae</taxon>
        <taxon>Roseovarius</taxon>
    </lineage>
</organism>
<dbReference type="PANTHER" id="PTHR43861">
    <property type="entry name" value="TRANS-ACONITATE 2-METHYLTRANSFERASE-RELATED"/>
    <property type="match status" value="1"/>
</dbReference>
<dbReference type="InterPro" id="IPR041698">
    <property type="entry name" value="Methyltransf_25"/>
</dbReference>
<evidence type="ECO:0000313" key="4">
    <source>
        <dbReference type="Proteomes" id="UP000322545"/>
    </source>
</evidence>
<accession>A0A1M7IRV5</accession>
<dbReference type="RefSeq" id="WP_149780211.1">
    <property type="nucleotide sequence ID" value="NZ_FRCB01000007.1"/>
</dbReference>
<evidence type="ECO:0000259" key="2">
    <source>
        <dbReference type="Pfam" id="PF13649"/>
    </source>
</evidence>
<gene>
    <name evidence="3" type="ORF">SAMN05443432_107170</name>
</gene>
<dbReference type="Proteomes" id="UP000322545">
    <property type="component" value="Unassembled WGS sequence"/>
</dbReference>
<evidence type="ECO:0000256" key="1">
    <source>
        <dbReference type="ARBA" id="ARBA00022679"/>
    </source>
</evidence>
<dbReference type="GO" id="GO:0032259">
    <property type="term" value="P:methylation"/>
    <property type="evidence" value="ECO:0007669"/>
    <property type="project" value="UniProtKB-KW"/>
</dbReference>
<sequence>MWEERYATTDYLFGREPAAFLTDHADLLKPGATALAVADGEGRNSVFMAERGLEVTALEFAPSAIAKARALAAEKGVTVSFRETDVLAHDWPETFDLVAGIFIQFVGPDERARLFEGMRRSVKPGGVILLHGYTPEQIALGTGGPPHAENMYTEDLLREAFGDWKILECRAYEREISEGRGHCGRSALIDLVARRPETDG</sequence>
<keyword evidence="3" id="KW-0489">Methyltransferase</keyword>
<feature type="domain" description="Methyltransferase" evidence="2">
    <location>
        <begin position="35"/>
        <end position="126"/>
    </location>
</feature>
<name>A0A1M7IRV5_9RHOB</name>
<dbReference type="SUPFAM" id="SSF53335">
    <property type="entry name" value="S-adenosyl-L-methionine-dependent methyltransferases"/>
    <property type="match status" value="1"/>
</dbReference>
<reference evidence="3 4" key="1">
    <citation type="submission" date="2016-11" db="EMBL/GenBank/DDBJ databases">
        <authorList>
            <person name="Varghese N."/>
            <person name="Submissions S."/>
        </authorList>
    </citation>
    <scope>NUCLEOTIDE SEQUENCE [LARGE SCALE GENOMIC DNA]</scope>
    <source>
        <strain evidence="3 4">DSM 28249</strain>
    </source>
</reference>
<dbReference type="Pfam" id="PF13649">
    <property type="entry name" value="Methyltransf_25"/>
    <property type="match status" value="1"/>
</dbReference>
<keyword evidence="1 3" id="KW-0808">Transferase</keyword>
<evidence type="ECO:0000313" key="3">
    <source>
        <dbReference type="EMBL" id="SHM43353.1"/>
    </source>
</evidence>
<dbReference type="AlphaFoldDB" id="A0A1M7IRV5"/>
<protein>
    <submittedName>
        <fullName evidence="3">Methyltransferase domain-containing protein</fullName>
    </submittedName>
</protein>
<dbReference type="EMBL" id="FRCB01000007">
    <property type="protein sequence ID" value="SHM43353.1"/>
    <property type="molecule type" value="Genomic_DNA"/>
</dbReference>
<dbReference type="CDD" id="cd02440">
    <property type="entry name" value="AdoMet_MTases"/>
    <property type="match status" value="1"/>
</dbReference>